<organism evidence="1">
    <name type="scientific">marine sediment metagenome</name>
    <dbReference type="NCBI Taxonomy" id="412755"/>
    <lineage>
        <taxon>unclassified sequences</taxon>
        <taxon>metagenomes</taxon>
        <taxon>ecological metagenomes</taxon>
    </lineage>
</organism>
<feature type="non-terminal residue" evidence="1">
    <location>
        <position position="46"/>
    </location>
</feature>
<dbReference type="Gene3D" id="1.10.645.10">
    <property type="entry name" value="Cytochrome-c3 Hydrogenase, chain B"/>
    <property type="match status" value="1"/>
</dbReference>
<proteinExistence type="predicted"/>
<feature type="non-terminal residue" evidence="1">
    <location>
        <position position="1"/>
    </location>
</feature>
<reference evidence="1" key="1">
    <citation type="journal article" date="2014" name="Front. Microbiol.">
        <title>High frequency of phylogenetically diverse reductive dehalogenase-homologous genes in deep subseafloor sedimentary metagenomes.</title>
        <authorList>
            <person name="Kawai M."/>
            <person name="Futagami T."/>
            <person name="Toyoda A."/>
            <person name="Takaki Y."/>
            <person name="Nishi S."/>
            <person name="Hori S."/>
            <person name="Arai W."/>
            <person name="Tsubouchi T."/>
            <person name="Morono Y."/>
            <person name="Uchiyama I."/>
            <person name="Ito T."/>
            <person name="Fujiyama A."/>
            <person name="Inagaki F."/>
            <person name="Takami H."/>
        </authorList>
    </citation>
    <scope>NUCLEOTIDE SEQUENCE</scope>
    <source>
        <strain evidence="1">Expedition CK06-06</strain>
    </source>
</reference>
<protein>
    <submittedName>
        <fullName evidence="1">Uncharacterized protein</fullName>
    </submittedName>
</protein>
<evidence type="ECO:0000313" key="1">
    <source>
        <dbReference type="EMBL" id="GAI71373.1"/>
    </source>
</evidence>
<dbReference type="EMBL" id="BARV01045778">
    <property type="protein sequence ID" value="GAI71373.1"/>
    <property type="molecule type" value="Genomic_DNA"/>
</dbReference>
<dbReference type="AlphaFoldDB" id="X1QSY9"/>
<gene>
    <name evidence="1" type="ORF">S06H3_66808</name>
</gene>
<accession>X1QSY9</accession>
<comment type="caution">
    <text evidence="1">The sequence shown here is derived from an EMBL/GenBank/DDBJ whole genome shotgun (WGS) entry which is preliminary data.</text>
</comment>
<sequence length="46" mass="5212">IADKIPDNGRIIRNLILGAAHIADHILHFYHLVALDYVDVTEIAKY</sequence>
<dbReference type="GO" id="GO:0016151">
    <property type="term" value="F:nickel cation binding"/>
    <property type="evidence" value="ECO:0007669"/>
    <property type="project" value="InterPro"/>
</dbReference>
<dbReference type="SUPFAM" id="SSF56762">
    <property type="entry name" value="HydB/Nqo4-like"/>
    <property type="match status" value="1"/>
</dbReference>
<dbReference type="InterPro" id="IPR029014">
    <property type="entry name" value="NiFe-Hase_large"/>
</dbReference>
<dbReference type="InterPro" id="IPR001501">
    <property type="entry name" value="Ni-dep_hyd_lsu"/>
</dbReference>
<dbReference type="Pfam" id="PF00374">
    <property type="entry name" value="NiFeSe_Hases"/>
    <property type="match status" value="1"/>
</dbReference>
<name>X1QSY9_9ZZZZ</name>